<dbReference type="AlphaFoldDB" id="A0A3M9NPC8"/>
<dbReference type="InterPro" id="IPR003423">
    <property type="entry name" value="OMP_efflux"/>
</dbReference>
<evidence type="ECO:0000313" key="9">
    <source>
        <dbReference type="Proteomes" id="UP000267223"/>
    </source>
</evidence>
<keyword evidence="9" id="KW-1185">Reference proteome</keyword>
<dbReference type="GO" id="GO:0009279">
    <property type="term" value="C:cell outer membrane"/>
    <property type="evidence" value="ECO:0007669"/>
    <property type="project" value="UniProtKB-SubCell"/>
</dbReference>
<keyword evidence="7" id="KW-0998">Cell outer membrane</keyword>
<protein>
    <submittedName>
        <fullName evidence="8">TolC family protein</fullName>
    </submittedName>
</protein>
<reference evidence="8 9" key="1">
    <citation type="submission" date="2018-11" db="EMBL/GenBank/DDBJ databases">
        <title>Draft genome sequence of Ferruginibacter sp. BO-59.</title>
        <authorList>
            <person name="Im W.T."/>
        </authorList>
    </citation>
    <scope>NUCLEOTIDE SEQUENCE [LARGE SCALE GENOMIC DNA]</scope>
    <source>
        <strain evidence="8 9">BO-59</strain>
    </source>
</reference>
<evidence type="ECO:0000256" key="4">
    <source>
        <dbReference type="ARBA" id="ARBA00022452"/>
    </source>
</evidence>
<evidence type="ECO:0000313" key="8">
    <source>
        <dbReference type="EMBL" id="RNI39187.1"/>
    </source>
</evidence>
<proteinExistence type="inferred from homology"/>
<organism evidence="8 9">
    <name type="scientific">Hanamia caeni</name>
    <dbReference type="NCBI Taxonomy" id="2294116"/>
    <lineage>
        <taxon>Bacteria</taxon>
        <taxon>Pseudomonadati</taxon>
        <taxon>Bacteroidota</taxon>
        <taxon>Chitinophagia</taxon>
        <taxon>Chitinophagales</taxon>
        <taxon>Chitinophagaceae</taxon>
        <taxon>Hanamia</taxon>
    </lineage>
</organism>
<dbReference type="Pfam" id="PF02321">
    <property type="entry name" value="OEP"/>
    <property type="match status" value="1"/>
</dbReference>
<keyword evidence="6" id="KW-0472">Membrane</keyword>
<evidence type="ECO:0000256" key="1">
    <source>
        <dbReference type="ARBA" id="ARBA00004442"/>
    </source>
</evidence>
<dbReference type="PANTHER" id="PTHR30026:SF20">
    <property type="entry name" value="OUTER MEMBRANE PROTEIN TOLC"/>
    <property type="match status" value="1"/>
</dbReference>
<evidence type="ECO:0000256" key="7">
    <source>
        <dbReference type="ARBA" id="ARBA00023237"/>
    </source>
</evidence>
<comment type="subcellular location">
    <subcellularLocation>
        <location evidence="1">Cell outer membrane</location>
    </subcellularLocation>
</comment>
<keyword evidence="3" id="KW-0813">Transport</keyword>
<dbReference type="GO" id="GO:0015288">
    <property type="term" value="F:porin activity"/>
    <property type="evidence" value="ECO:0007669"/>
    <property type="project" value="TreeGrafter"/>
</dbReference>
<name>A0A3M9NPC8_9BACT</name>
<dbReference type="PANTHER" id="PTHR30026">
    <property type="entry name" value="OUTER MEMBRANE PROTEIN TOLC"/>
    <property type="match status" value="1"/>
</dbReference>
<dbReference type="EMBL" id="RJJR01000002">
    <property type="protein sequence ID" value="RNI39187.1"/>
    <property type="molecule type" value="Genomic_DNA"/>
</dbReference>
<sequence>MNKLTVWLRRSFVTILLFSVFDFALYGQKVDTLSIEKAYTLAKKNYPLIKQRDLITKTTDFTVANAAKDFLPSFSVRGQATYQSSVTDFPFNVPGIHIPQFNKDQYKMYAEASQITYDGGVIKNKKESAIANGALEQQNLEVQLYALYERVNQLFFGALLMEEQLNQNLLLQKDIQNGVEKAEAFVANGVAYRSSVDELSAQLLQAQQSHVEMSATKKAYLDMLKLFTGQEQDTALALEKPPAPSLREEINRPEIQAFEFQKKIYDLRANLLKDQIKPRVSFFVQGGYGRPGLNFLSNDFQWYYIGGVRFNWDFGSLYTLKNNLHLLDINRNSLETQKEVFLFNTKISQLQQKESVQKFDSLIEKDNSIIELRSSVKKAAFAQLENGVLSAHDYISQVIAEDQARQNKIIHEVQLLQAQYSYQNITGNINNR</sequence>
<dbReference type="GO" id="GO:0015562">
    <property type="term" value="F:efflux transmembrane transporter activity"/>
    <property type="evidence" value="ECO:0007669"/>
    <property type="project" value="InterPro"/>
</dbReference>
<dbReference type="SUPFAM" id="SSF56954">
    <property type="entry name" value="Outer membrane efflux proteins (OEP)"/>
    <property type="match status" value="1"/>
</dbReference>
<dbReference type="OrthoDB" id="976750at2"/>
<dbReference type="RefSeq" id="WP_123119752.1">
    <property type="nucleotide sequence ID" value="NZ_RJJR01000002.1"/>
</dbReference>
<evidence type="ECO:0000256" key="5">
    <source>
        <dbReference type="ARBA" id="ARBA00022692"/>
    </source>
</evidence>
<accession>A0A3M9NPC8</accession>
<evidence type="ECO:0000256" key="6">
    <source>
        <dbReference type="ARBA" id="ARBA00023136"/>
    </source>
</evidence>
<dbReference type="Gene3D" id="1.20.1600.10">
    <property type="entry name" value="Outer membrane efflux proteins (OEP)"/>
    <property type="match status" value="1"/>
</dbReference>
<keyword evidence="4" id="KW-1134">Transmembrane beta strand</keyword>
<dbReference type="Proteomes" id="UP000267223">
    <property type="component" value="Unassembled WGS sequence"/>
</dbReference>
<evidence type="ECO:0000256" key="3">
    <source>
        <dbReference type="ARBA" id="ARBA00022448"/>
    </source>
</evidence>
<dbReference type="GO" id="GO:1990281">
    <property type="term" value="C:efflux pump complex"/>
    <property type="evidence" value="ECO:0007669"/>
    <property type="project" value="TreeGrafter"/>
</dbReference>
<keyword evidence="5" id="KW-0812">Transmembrane</keyword>
<dbReference type="InterPro" id="IPR051906">
    <property type="entry name" value="TolC-like"/>
</dbReference>
<comment type="similarity">
    <text evidence="2">Belongs to the outer membrane factor (OMF) (TC 1.B.17) family.</text>
</comment>
<evidence type="ECO:0000256" key="2">
    <source>
        <dbReference type="ARBA" id="ARBA00007613"/>
    </source>
</evidence>
<gene>
    <name evidence="8" type="ORF">EFY79_03240</name>
</gene>
<comment type="caution">
    <text evidence="8">The sequence shown here is derived from an EMBL/GenBank/DDBJ whole genome shotgun (WGS) entry which is preliminary data.</text>
</comment>